<keyword evidence="8" id="KW-1185">Reference proteome</keyword>
<evidence type="ECO:0000256" key="4">
    <source>
        <dbReference type="ARBA" id="ARBA00023306"/>
    </source>
</evidence>
<evidence type="ECO:0000256" key="3">
    <source>
        <dbReference type="ARBA" id="ARBA00023013"/>
    </source>
</evidence>
<evidence type="ECO:0000259" key="6">
    <source>
        <dbReference type="Pfam" id="PF02234"/>
    </source>
</evidence>
<dbReference type="Gene3D" id="4.10.365.10">
    <property type="entry name" value="p27"/>
    <property type="match status" value="1"/>
</dbReference>
<dbReference type="InterPro" id="IPR044898">
    <property type="entry name" value="CDI_dom_sf"/>
</dbReference>
<evidence type="ECO:0000256" key="5">
    <source>
        <dbReference type="SAM" id="MobiDB-lite"/>
    </source>
</evidence>
<dbReference type="GO" id="GO:0004861">
    <property type="term" value="F:cyclin-dependent protein serine/threonine kinase inhibitor activity"/>
    <property type="evidence" value="ECO:0007669"/>
    <property type="project" value="InterPro"/>
</dbReference>
<feature type="domain" description="Cyclin-dependent kinase inhibitor" evidence="6">
    <location>
        <begin position="185"/>
        <end position="224"/>
    </location>
</feature>
<dbReference type="EMBL" id="BSYO01000006">
    <property type="protein sequence ID" value="GMH06415.1"/>
    <property type="molecule type" value="Genomic_DNA"/>
</dbReference>
<accession>A0AAD3S8P9</accession>
<dbReference type="GO" id="GO:0051726">
    <property type="term" value="P:regulation of cell cycle"/>
    <property type="evidence" value="ECO:0007669"/>
    <property type="project" value="InterPro"/>
</dbReference>
<reference evidence="7" key="1">
    <citation type="submission" date="2023-05" db="EMBL/GenBank/DDBJ databases">
        <title>Nepenthes gracilis genome sequencing.</title>
        <authorList>
            <person name="Fukushima K."/>
        </authorList>
    </citation>
    <scope>NUCLEOTIDE SEQUENCE</scope>
    <source>
        <strain evidence="7">SING2019-196</strain>
    </source>
</reference>
<dbReference type="AlphaFoldDB" id="A0AAD3S8P9"/>
<keyword evidence="3" id="KW-0649">Protein kinase inhibitor</keyword>
<name>A0AAD3S8P9_NEPGR</name>
<comment type="caution">
    <text evidence="7">The sequence shown here is derived from an EMBL/GenBank/DDBJ whole genome shotgun (WGS) entry which is preliminary data.</text>
</comment>
<dbReference type="Proteomes" id="UP001279734">
    <property type="component" value="Unassembled WGS sequence"/>
</dbReference>
<dbReference type="PANTHER" id="PTHR46776">
    <property type="entry name" value="CYCLIN-DEPENDENT KINASE INHIBITOR 4-RELATED"/>
    <property type="match status" value="1"/>
</dbReference>
<comment type="similarity">
    <text evidence="2">Belongs to the CDI family. ICK/KRP subfamily.</text>
</comment>
<dbReference type="InterPro" id="IPR044275">
    <property type="entry name" value="KRP"/>
</dbReference>
<evidence type="ECO:0000256" key="2">
    <source>
        <dbReference type="ARBA" id="ARBA00010274"/>
    </source>
</evidence>
<evidence type="ECO:0000313" key="7">
    <source>
        <dbReference type="EMBL" id="GMH06415.1"/>
    </source>
</evidence>
<evidence type="ECO:0000313" key="8">
    <source>
        <dbReference type="Proteomes" id="UP001279734"/>
    </source>
</evidence>
<proteinExistence type="inferred from homology"/>
<comment type="subcellular location">
    <subcellularLocation>
        <location evidence="1">Nucleus</location>
        <location evidence="1">Nucleoplasm</location>
    </subcellularLocation>
</comment>
<dbReference type="InterPro" id="IPR003175">
    <property type="entry name" value="CDI_dom"/>
</dbReference>
<feature type="region of interest" description="Disordered" evidence="5">
    <location>
        <begin position="121"/>
        <end position="150"/>
    </location>
</feature>
<dbReference type="GO" id="GO:0005654">
    <property type="term" value="C:nucleoplasm"/>
    <property type="evidence" value="ECO:0007669"/>
    <property type="project" value="UniProtKB-SubCell"/>
</dbReference>
<protein>
    <recommendedName>
        <fullName evidence="6">Cyclin-dependent kinase inhibitor domain-containing protein</fullName>
    </recommendedName>
</protein>
<organism evidence="7 8">
    <name type="scientific">Nepenthes gracilis</name>
    <name type="common">Slender pitcher plant</name>
    <dbReference type="NCBI Taxonomy" id="150966"/>
    <lineage>
        <taxon>Eukaryota</taxon>
        <taxon>Viridiplantae</taxon>
        <taxon>Streptophyta</taxon>
        <taxon>Embryophyta</taxon>
        <taxon>Tracheophyta</taxon>
        <taxon>Spermatophyta</taxon>
        <taxon>Magnoliopsida</taxon>
        <taxon>eudicotyledons</taxon>
        <taxon>Gunneridae</taxon>
        <taxon>Pentapetalae</taxon>
        <taxon>Caryophyllales</taxon>
        <taxon>Nepenthaceae</taxon>
        <taxon>Nepenthes</taxon>
    </lineage>
</organism>
<evidence type="ECO:0000256" key="1">
    <source>
        <dbReference type="ARBA" id="ARBA00004642"/>
    </source>
</evidence>
<dbReference type="Pfam" id="PF02234">
    <property type="entry name" value="CDI"/>
    <property type="match status" value="1"/>
</dbReference>
<dbReference type="PIRSF" id="PIRSF017811">
    <property type="entry name" value="CDK_inhib_pln"/>
    <property type="match status" value="1"/>
</dbReference>
<keyword evidence="4" id="KW-0131">Cell cycle</keyword>
<sequence>MRRYLRKCKRVGKIARVGVAELGDRERTRVRTLAMAVARSPPAVGKRIRNVQNGEVEFTSTYVELRSRRRVLIATKDSISPAVSASCVEETICYSGTSDNMPPSCCSSNSPTELVKEPFASIDPEEESSEPQMSMHSDCRKRRETTPSSEFQAELEDLEYSMVRPREANSRLNSTTVQKIPLEFEIEEFFAAAEKNLHKRFTEKYNFDVVKDVPLDGRYEWVPVKPPKI</sequence>
<gene>
    <name evidence="7" type="ORF">Nepgr_008255</name>
</gene>